<name>F2SAU6_TRIT1</name>
<feature type="region of interest" description="Disordered" evidence="1">
    <location>
        <begin position="88"/>
        <end position="112"/>
    </location>
</feature>
<dbReference type="EMBL" id="GG698548">
    <property type="protein sequence ID" value="EGE00696.1"/>
    <property type="molecule type" value="Genomic_DNA"/>
</dbReference>
<sequence>MRCDDGDAGWAGRTSPRDLQQEEQQQQQQKKKKKKKNKNKRSSGKRKEGRSKEKKQKKQKKKKRTERFGAVQGLFGLGWDGCSRVLMDRRRGDEETRRRCAEAPGRRRRITG</sequence>
<evidence type="ECO:0000313" key="3">
    <source>
        <dbReference type="Proteomes" id="UP000009172"/>
    </source>
</evidence>
<evidence type="ECO:0000256" key="1">
    <source>
        <dbReference type="SAM" id="MobiDB-lite"/>
    </source>
</evidence>
<accession>F2SAU6</accession>
<dbReference type="AlphaFoldDB" id="F2SAU6"/>
<reference evidence="3" key="1">
    <citation type="journal article" date="2012" name="MBio">
        <title>Comparative genome analysis of Trichophyton rubrum and related dermatophytes reveals candidate genes involved in infection.</title>
        <authorList>
            <person name="Martinez D.A."/>
            <person name="Oliver B.G."/>
            <person name="Graeser Y."/>
            <person name="Goldberg J.M."/>
            <person name="Li W."/>
            <person name="Martinez-Rossi N.M."/>
            <person name="Monod M."/>
            <person name="Shelest E."/>
            <person name="Barton R.C."/>
            <person name="Birch E."/>
            <person name="Brakhage A.A."/>
            <person name="Chen Z."/>
            <person name="Gurr S.J."/>
            <person name="Heiman D."/>
            <person name="Heitman J."/>
            <person name="Kosti I."/>
            <person name="Rossi A."/>
            <person name="Saif S."/>
            <person name="Samalova M."/>
            <person name="Saunders C.W."/>
            <person name="Shea T."/>
            <person name="Summerbell R.C."/>
            <person name="Xu J."/>
            <person name="Young S."/>
            <person name="Zeng Q."/>
            <person name="Birren B.W."/>
            <person name="Cuomo C.A."/>
            <person name="White T.C."/>
        </authorList>
    </citation>
    <scope>NUCLEOTIDE SEQUENCE [LARGE SCALE GENOMIC DNA]</scope>
    <source>
        <strain evidence="3">CBS 112818</strain>
    </source>
</reference>
<dbReference type="Proteomes" id="UP000009172">
    <property type="component" value="Unassembled WGS sequence"/>
</dbReference>
<protein>
    <submittedName>
        <fullName evidence="2">Uncharacterized protein</fullName>
    </submittedName>
</protein>
<feature type="region of interest" description="Disordered" evidence="1">
    <location>
        <begin position="1"/>
        <end position="70"/>
    </location>
</feature>
<gene>
    <name evidence="2" type="ORF">TESG_07990</name>
</gene>
<organism evidence="2 3">
    <name type="scientific">Trichophyton tonsurans (strain CBS 112818)</name>
    <name type="common">Scalp ringworm fungus</name>
    <dbReference type="NCBI Taxonomy" id="647933"/>
    <lineage>
        <taxon>Eukaryota</taxon>
        <taxon>Fungi</taxon>
        <taxon>Dikarya</taxon>
        <taxon>Ascomycota</taxon>
        <taxon>Pezizomycotina</taxon>
        <taxon>Eurotiomycetes</taxon>
        <taxon>Eurotiomycetidae</taxon>
        <taxon>Onygenales</taxon>
        <taxon>Arthrodermataceae</taxon>
        <taxon>Trichophyton</taxon>
    </lineage>
</organism>
<evidence type="ECO:0000313" key="2">
    <source>
        <dbReference type="EMBL" id="EGE00696.1"/>
    </source>
</evidence>
<keyword evidence="3" id="KW-1185">Reference proteome</keyword>
<proteinExistence type="predicted"/>
<feature type="compositionally biased region" description="Basic and acidic residues" evidence="1">
    <location>
        <begin position="88"/>
        <end position="105"/>
    </location>
</feature>
<feature type="compositionally biased region" description="Basic residues" evidence="1">
    <location>
        <begin position="29"/>
        <end position="65"/>
    </location>
</feature>
<dbReference type="HOGENOM" id="CLU_2308059_0_0_1"/>